<sequence length="306" mass="35222">MAVFSVIISVFNKEPYIQDTIESVLNQSFDKFELIVVNDGSTDSSLEIIESFDDNRLHIITTTNLGASSSRNTGIKAAQNQYIALLDGDDLWDKDFLKEIHHCIQKYPEQAVFSTALAQKYENKIVPSRYNFEQKTTCQIHNYFKSSLGQSILSSSSLVFDKGILKTTGYFNTSIISGQDTDMWIRIGIHYDIVFINKILAYYRYVPNSLSNTTFDLQKKPNFEAYKTFEADNGPLKRFLDINRYSLALMSKINNQKEAYVYFKSNLDMANLPLTKKVLLLSPKWVLKGLLKIKSLKKERLYYRPL</sequence>
<reference evidence="2 3" key="1">
    <citation type="submission" date="2017-05" db="EMBL/GenBank/DDBJ databases">
        <title>The draft genome sequence of Idiomarina salinarum WNB302.</title>
        <authorList>
            <person name="Sun Y."/>
            <person name="Chen B."/>
            <person name="Du Z."/>
        </authorList>
    </citation>
    <scope>NUCLEOTIDE SEQUENCE [LARGE SCALE GENOMIC DNA]</scope>
    <source>
        <strain evidence="2 3">WNB302</strain>
    </source>
</reference>
<comment type="caution">
    <text evidence="2">The sequence shown here is derived from an EMBL/GenBank/DDBJ whole genome shotgun (WGS) entry which is preliminary data.</text>
</comment>
<protein>
    <recommendedName>
        <fullName evidence="1">Glycosyltransferase 2-like domain-containing protein</fullName>
    </recommendedName>
</protein>
<organism evidence="2 3">
    <name type="scientific">Winogradskyella aurantia</name>
    <dbReference type="NCBI Taxonomy" id="1915063"/>
    <lineage>
        <taxon>Bacteria</taxon>
        <taxon>Pseudomonadati</taxon>
        <taxon>Bacteroidota</taxon>
        <taxon>Flavobacteriia</taxon>
        <taxon>Flavobacteriales</taxon>
        <taxon>Flavobacteriaceae</taxon>
        <taxon>Winogradskyella</taxon>
    </lineage>
</organism>
<dbReference type="CDD" id="cd00761">
    <property type="entry name" value="Glyco_tranf_GTA_type"/>
    <property type="match status" value="1"/>
</dbReference>
<dbReference type="Gene3D" id="3.90.550.10">
    <property type="entry name" value="Spore Coat Polysaccharide Biosynthesis Protein SpsA, Chain A"/>
    <property type="match status" value="1"/>
</dbReference>
<dbReference type="GO" id="GO:0016758">
    <property type="term" value="F:hexosyltransferase activity"/>
    <property type="evidence" value="ECO:0007669"/>
    <property type="project" value="UniProtKB-ARBA"/>
</dbReference>
<proteinExistence type="predicted"/>
<dbReference type="SUPFAM" id="SSF53448">
    <property type="entry name" value="Nucleotide-diphospho-sugar transferases"/>
    <property type="match status" value="1"/>
</dbReference>
<evidence type="ECO:0000259" key="1">
    <source>
        <dbReference type="Pfam" id="PF00535"/>
    </source>
</evidence>
<dbReference type="Pfam" id="PF00535">
    <property type="entry name" value="Glycos_transf_2"/>
    <property type="match status" value="1"/>
</dbReference>
<evidence type="ECO:0000313" key="3">
    <source>
        <dbReference type="Proteomes" id="UP000216840"/>
    </source>
</evidence>
<accession>A0A265UUN3</accession>
<dbReference type="AlphaFoldDB" id="A0A265UUN3"/>
<name>A0A265UUN3_9FLAO</name>
<keyword evidence="3" id="KW-1185">Reference proteome</keyword>
<dbReference type="InterPro" id="IPR001173">
    <property type="entry name" value="Glyco_trans_2-like"/>
</dbReference>
<gene>
    <name evidence="2" type="ORF">CA834_06020</name>
</gene>
<dbReference type="RefSeq" id="WP_094967787.1">
    <property type="nucleotide sequence ID" value="NZ_NGJN01000003.1"/>
</dbReference>
<dbReference type="InterPro" id="IPR029044">
    <property type="entry name" value="Nucleotide-diphossugar_trans"/>
</dbReference>
<feature type="domain" description="Glycosyltransferase 2-like" evidence="1">
    <location>
        <begin position="5"/>
        <end position="161"/>
    </location>
</feature>
<evidence type="ECO:0000313" key="2">
    <source>
        <dbReference type="EMBL" id="OZV69016.1"/>
    </source>
</evidence>
<dbReference type="Proteomes" id="UP000216840">
    <property type="component" value="Unassembled WGS sequence"/>
</dbReference>
<dbReference type="EMBL" id="NGJN01000003">
    <property type="protein sequence ID" value="OZV69016.1"/>
    <property type="molecule type" value="Genomic_DNA"/>
</dbReference>
<dbReference type="PANTHER" id="PTHR22916:SF3">
    <property type="entry name" value="UDP-GLCNAC:BETAGAL BETA-1,3-N-ACETYLGLUCOSAMINYLTRANSFERASE-LIKE PROTEIN 1"/>
    <property type="match status" value="1"/>
</dbReference>
<dbReference type="OrthoDB" id="6307329at2"/>
<dbReference type="PANTHER" id="PTHR22916">
    <property type="entry name" value="GLYCOSYLTRANSFERASE"/>
    <property type="match status" value="1"/>
</dbReference>